<dbReference type="PANTHER" id="PTHR33678:SF1">
    <property type="entry name" value="BLL1576 PROTEIN"/>
    <property type="match status" value="1"/>
</dbReference>
<dbReference type="NCBIfam" id="NF033517">
    <property type="entry name" value="transpos_IS66"/>
    <property type="match status" value="1"/>
</dbReference>
<sequence length="533" mass="59960">MLNAAQLPDNIAALKALLSAQSAQIDAFGQERAQWVVERETLRQGTHDDKQEIARLGLLLDKLRRMLFGQKSERLVAQIDQLQLELEELHINQGGRAEKIESTQASAARAAPPRRPLPEHLPREVHEHLPKESACPDCGGAWQRLGEDVSEVLEHIPASFRIVRHVRPRLACRCCDRMAQASAPSRPIARSFAGPGLLSHVMVSKYLDHQPLYRQCQIYEREHVNLAQSTVGDWVGGVHELLRPLIDALRRHVFTADKLHTDDTPIKVLAPGTGRTREARLWVYARDDRPSGDTTAPAMWMRYSPDRRGIHPQTHLKDYMGILQADAFAGYNKVYESGRVVEAGCWAHARRKFYDVHVKDATPITTYVLERIAELYKIESSIRGSPPDVRQGARQEHAKPIVTALYAWLREQLPTVSRKSKTADAITYAMNQWQALTRYLDDGRIEIDNNAAERALRGVALGRKNYLFLGSDAGGERAATMYSLLGTAKLNDINPQAYLRHVLTVIADHPVNRIDELLPWNVGKHALSLDRAA</sequence>
<dbReference type="Pfam" id="PF03050">
    <property type="entry name" value="DDE_Tnp_IS66"/>
    <property type="match status" value="1"/>
</dbReference>
<gene>
    <name evidence="6" type="ORF">CR155_20525</name>
</gene>
<dbReference type="EMBL" id="PDNV01000028">
    <property type="protein sequence ID" value="PLC51987.1"/>
    <property type="molecule type" value="Genomic_DNA"/>
</dbReference>
<evidence type="ECO:0000259" key="3">
    <source>
        <dbReference type="Pfam" id="PF13005"/>
    </source>
</evidence>
<dbReference type="Pfam" id="PF13817">
    <property type="entry name" value="DDE_Tnp_IS66_C"/>
    <property type="match status" value="1"/>
</dbReference>
<feature type="region of interest" description="Disordered" evidence="1">
    <location>
        <begin position="100"/>
        <end position="120"/>
    </location>
</feature>
<keyword evidence="7" id="KW-1185">Reference proteome</keyword>
<dbReference type="InterPro" id="IPR039552">
    <property type="entry name" value="IS66_C"/>
</dbReference>
<dbReference type="Pfam" id="PF13007">
    <property type="entry name" value="LZ_Tnp_IS66"/>
    <property type="match status" value="1"/>
</dbReference>
<evidence type="ECO:0000259" key="2">
    <source>
        <dbReference type="Pfam" id="PF03050"/>
    </source>
</evidence>
<feature type="domain" description="Transposase IS66 central" evidence="2">
    <location>
        <begin position="191"/>
        <end position="476"/>
    </location>
</feature>
<evidence type="ECO:0000256" key="1">
    <source>
        <dbReference type="SAM" id="MobiDB-lite"/>
    </source>
</evidence>
<evidence type="ECO:0000313" key="6">
    <source>
        <dbReference type="EMBL" id="PLC51987.1"/>
    </source>
</evidence>
<dbReference type="Proteomes" id="UP000234328">
    <property type="component" value="Unassembled WGS sequence"/>
</dbReference>
<dbReference type="PANTHER" id="PTHR33678">
    <property type="entry name" value="BLL1576 PROTEIN"/>
    <property type="match status" value="1"/>
</dbReference>
<comment type="caution">
    <text evidence="6">The sequence shown here is derived from an EMBL/GenBank/DDBJ whole genome shotgun (WGS) entry which is preliminary data.</text>
</comment>
<dbReference type="InterPro" id="IPR024463">
    <property type="entry name" value="Transposase_TnpC_homeodom"/>
</dbReference>
<dbReference type="OrthoDB" id="9794514at2"/>
<reference evidence="6 7" key="1">
    <citation type="submission" date="2017-10" db="EMBL/GenBank/DDBJ databases">
        <title>Two draft genome sequences of Pusillimonas sp. strains isolated from a nitrate- and radionuclide-contaminated groundwater in Russia.</title>
        <authorList>
            <person name="Grouzdev D.S."/>
            <person name="Tourova T.P."/>
            <person name="Goeva M.A."/>
            <person name="Babich T.L."/>
            <person name="Sokolova D.S."/>
            <person name="Abdullin R."/>
            <person name="Poltaraus A.B."/>
            <person name="Toshchakov S.V."/>
            <person name="Nazina T.N."/>
        </authorList>
    </citation>
    <scope>NUCLEOTIDE SEQUENCE [LARGE SCALE GENOMIC DNA]</scope>
    <source>
        <strain evidence="6 7">JR1/69-2-13</strain>
    </source>
</reference>
<feature type="domain" description="Transposase IS66 C-terminal" evidence="5">
    <location>
        <begin position="483"/>
        <end position="520"/>
    </location>
</feature>
<organism evidence="6 7">
    <name type="scientific">Pollutimonas nitritireducens</name>
    <dbReference type="NCBI Taxonomy" id="2045209"/>
    <lineage>
        <taxon>Bacteria</taxon>
        <taxon>Pseudomonadati</taxon>
        <taxon>Pseudomonadota</taxon>
        <taxon>Betaproteobacteria</taxon>
        <taxon>Burkholderiales</taxon>
        <taxon>Alcaligenaceae</taxon>
        <taxon>Pollutimonas</taxon>
    </lineage>
</organism>
<dbReference type="InterPro" id="IPR004291">
    <property type="entry name" value="Transposase_IS66_central"/>
</dbReference>
<dbReference type="InterPro" id="IPR052344">
    <property type="entry name" value="Transposase-related"/>
</dbReference>
<proteinExistence type="predicted"/>
<evidence type="ECO:0000259" key="5">
    <source>
        <dbReference type="Pfam" id="PF13817"/>
    </source>
</evidence>
<dbReference type="InterPro" id="IPR024474">
    <property type="entry name" value="Znf_dom_IS66"/>
</dbReference>
<protein>
    <submittedName>
        <fullName evidence="6">IS66 family transposase</fullName>
    </submittedName>
</protein>
<evidence type="ECO:0000259" key="4">
    <source>
        <dbReference type="Pfam" id="PF13007"/>
    </source>
</evidence>
<feature type="domain" description="Transposase TnpC homeodomain" evidence="4">
    <location>
        <begin position="56"/>
        <end position="124"/>
    </location>
</feature>
<evidence type="ECO:0000313" key="7">
    <source>
        <dbReference type="Proteomes" id="UP000234328"/>
    </source>
</evidence>
<dbReference type="Pfam" id="PF13005">
    <property type="entry name" value="zf-IS66"/>
    <property type="match status" value="1"/>
</dbReference>
<name>A0A2N4UAF3_9BURK</name>
<dbReference type="RefSeq" id="WP_102071910.1">
    <property type="nucleotide sequence ID" value="NZ_PDNV01000028.1"/>
</dbReference>
<accession>A0A2N4UAF3</accession>
<dbReference type="AlphaFoldDB" id="A0A2N4UAF3"/>
<feature type="domain" description="Transposase IS66 zinc-finger binding" evidence="3">
    <location>
        <begin position="132"/>
        <end position="176"/>
    </location>
</feature>